<dbReference type="AlphaFoldDB" id="A0A6A6J3H2"/>
<dbReference type="InterPro" id="IPR011009">
    <property type="entry name" value="Kinase-like_dom_sf"/>
</dbReference>
<sequence length="191" mass="21720">MATRNLPLATPIDRLAAFFDPSQPRERYNDAEIDEIAGLLGLCGHIASKCPRTYIVLRRIDELDVLSRMLNEGFSDQWLPIEPRGLPNFLSPSVKARIVQTQSIVLTKCLDLEKGRHRHFTPGEVLPFETVGCLGSGGYSQVDHIISKISFRHYALKRVRRRVAFGINSKEAMKRFLSEVQIVKDLKQAYR</sequence>
<dbReference type="OrthoDB" id="4062651at2759"/>
<evidence type="ECO:0000313" key="1">
    <source>
        <dbReference type="EMBL" id="KAF2257374.1"/>
    </source>
</evidence>
<dbReference type="EMBL" id="ML987189">
    <property type="protein sequence ID" value="KAF2257374.1"/>
    <property type="molecule type" value="Genomic_DNA"/>
</dbReference>
<reference evidence="1" key="1">
    <citation type="journal article" date="2020" name="Stud. Mycol.">
        <title>101 Dothideomycetes genomes: a test case for predicting lifestyles and emergence of pathogens.</title>
        <authorList>
            <person name="Haridas S."/>
            <person name="Albert R."/>
            <person name="Binder M."/>
            <person name="Bloem J."/>
            <person name="Labutti K."/>
            <person name="Salamov A."/>
            <person name="Andreopoulos B."/>
            <person name="Baker S."/>
            <person name="Barry K."/>
            <person name="Bills G."/>
            <person name="Bluhm B."/>
            <person name="Cannon C."/>
            <person name="Castanera R."/>
            <person name="Culley D."/>
            <person name="Daum C."/>
            <person name="Ezra D."/>
            <person name="Gonzalez J."/>
            <person name="Henrissat B."/>
            <person name="Kuo A."/>
            <person name="Liang C."/>
            <person name="Lipzen A."/>
            <person name="Lutzoni F."/>
            <person name="Magnuson J."/>
            <person name="Mondo S."/>
            <person name="Nolan M."/>
            <person name="Ohm R."/>
            <person name="Pangilinan J."/>
            <person name="Park H.-J."/>
            <person name="Ramirez L."/>
            <person name="Alfaro M."/>
            <person name="Sun H."/>
            <person name="Tritt A."/>
            <person name="Yoshinaga Y."/>
            <person name="Zwiers L.-H."/>
            <person name="Turgeon B."/>
            <person name="Goodwin S."/>
            <person name="Spatafora J."/>
            <person name="Crous P."/>
            <person name="Grigoriev I."/>
        </authorList>
    </citation>
    <scope>NUCLEOTIDE SEQUENCE</scope>
    <source>
        <strain evidence="1">CBS 122368</strain>
    </source>
</reference>
<organism evidence="1 2">
    <name type="scientific">Trematosphaeria pertusa</name>
    <dbReference type="NCBI Taxonomy" id="390896"/>
    <lineage>
        <taxon>Eukaryota</taxon>
        <taxon>Fungi</taxon>
        <taxon>Dikarya</taxon>
        <taxon>Ascomycota</taxon>
        <taxon>Pezizomycotina</taxon>
        <taxon>Dothideomycetes</taxon>
        <taxon>Pleosporomycetidae</taxon>
        <taxon>Pleosporales</taxon>
        <taxon>Massarineae</taxon>
        <taxon>Trematosphaeriaceae</taxon>
        <taxon>Trematosphaeria</taxon>
    </lineage>
</organism>
<dbReference type="SUPFAM" id="SSF56112">
    <property type="entry name" value="Protein kinase-like (PK-like)"/>
    <property type="match status" value="1"/>
</dbReference>
<accession>A0A6A6J3H2</accession>
<proteinExistence type="predicted"/>
<dbReference type="RefSeq" id="XP_033692378.1">
    <property type="nucleotide sequence ID" value="XM_033832602.1"/>
</dbReference>
<dbReference type="Proteomes" id="UP000800094">
    <property type="component" value="Unassembled WGS sequence"/>
</dbReference>
<dbReference type="GeneID" id="54585932"/>
<evidence type="ECO:0000313" key="2">
    <source>
        <dbReference type="Proteomes" id="UP000800094"/>
    </source>
</evidence>
<keyword evidence="2" id="KW-1185">Reference proteome</keyword>
<evidence type="ECO:0008006" key="3">
    <source>
        <dbReference type="Google" id="ProtNLM"/>
    </source>
</evidence>
<name>A0A6A6J3H2_9PLEO</name>
<protein>
    <recommendedName>
        <fullName evidence="3">Protein kinase domain-containing protein</fullName>
    </recommendedName>
</protein>
<gene>
    <name evidence="1" type="ORF">BU26DRAFT_558766</name>
</gene>
<dbReference type="Gene3D" id="3.30.200.20">
    <property type="entry name" value="Phosphorylase Kinase, domain 1"/>
    <property type="match status" value="1"/>
</dbReference>